<reference evidence="9 11" key="2">
    <citation type="submission" date="2019-03" db="EMBL/GenBank/DDBJ databases">
        <title>Genomic Encyclopedia of Type Strains, Phase IV (KMG-IV): sequencing the most valuable type-strain genomes for metagenomic binning, comparative biology and taxonomic classification.</title>
        <authorList>
            <person name="Goeker M."/>
        </authorList>
    </citation>
    <scope>NUCLEOTIDE SEQUENCE [LARGE SCALE GENOMIC DNA]</scope>
    <source>
        <strain evidence="9 11">DSM 15264</strain>
    </source>
</reference>
<evidence type="ECO:0000256" key="2">
    <source>
        <dbReference type="ARBA" id="ARBA00022475"/>
    </source>
</evidence>
<dbReference type="GO" id="GO:0005886">
    <property type="term" value="C:plasma membrane"/>
    <property type="evidence" value="ECO:0007669"/>
    <property type="project" value="UniProtKB-SubCell"/>
</dbReference>
<evidence type="ECO:0000256" key="1">
    <source>
        <dbReference type="ARBA" id="ARBA00004651"/>
    </source>
</evidence>
<feature type="transmembrane region" description="Helical" evidence="6">
    <location>
        <begin position="12"/>
        <end position="40"/>
    </location>
</feature>
<gene>
    <name evidence="8" type="ORF">C1702_08690</name>
    <name evidence="9" type="ORF">EV676_11526</name>
</gene>
<keyword evidence="2" id="KW-1003">Cell membrane</keyword>
<dbReference type="OrthoDB" id="9788453at2"/>
<proteinExistence type="predicted"/>
<dbReference type="InterPro" id="IPR020846">
    <property type="entry name" value="MFS_dom"/>
</dbReference>
<dbReference type="InterPro" id="IPR050189">
    <property type="entry name" value="MFS_Efflux_Transporters"/>
</dbReference>
<feature type="transmembrane region" description="Helical" evidence="6">
    <location>
        <begin position="215"/>
        <end position="236"/>
    </location>
</feature>
<dbReference type="Proteomes" id="UP000294772">
    <property type="component" value="Unassembled WGS sequence"/>
</dbReference>
<keyword evidence="4 6" id="KW-1133">Transmembrane helix</keyword>
<dbReference type="GO" id="GO:0022857">
    <property type="term" value="F:transmembrane transporter activity"/>
    <property type="evidence" value="ECO:0007669"/>
    <property type="project" value="InterPro"/>
</dbReference>
<dbReference type="SUPFAM" id="SSF103473">
    <property type="entry name" value="MFS general substrate transporter"/>
    <property type="match status" value="1"/>
</dbReference>
<dbReference type="Proteomes" id="UP000239406">
    <property type="component" value="Unassembled WGS sequence"/>
</dbReference>
<dbReference type="PANTHER" id="PTHR43124">
    <property type="entry name" value="PURINE EFFLUX PUMP PBUE"/>
    <property type="match status" value="1"/>
</dbReference>
<dbReference type="PROSITE" id="PS50850">
    <property type="entry name" value="MFS"/>
    <property type="match status" value="1"/>
</dbReference>
<comment type="subcellular location">
    <subcellularLocation>
        <location evidence="1">Cell membrane</location>
        <topology evidence="1">Multi-pass membrane protein</topology>
    </subcellularLocation>
</comment>
<feature type="transmembrane region" description="Helical" evidence="6">
    <location>
        <begin position="281"/>
        <end position="301"/>
    </location>
</feature>
<feature type="domain" description="Major facilitator superfamily (MFS) profile" evidence="7">
    <location>
        <begin position="16"/>
        <end position="393"/>
    </location>
</feature>
<dbReference type="InterPro" id="IPR036259">
    <property type="entry name" value="MFS_trans_sf"/>
</dbReference>
<evidence type="ECO:0000313" key="9">
    <source>
        <dbReference type="EMBL" id="TCP02772.1"/>
    </source>
</evidence>
<reference evidence="8 10" key="1">
    <citation type="submission" date="2018-02" db="EMBL/GenBank/DDBJ databases">
        <title>Reclassifiation of [Polyangium] brachysporum DSM 7029 as Guopingzhaonella breviflexa gen. nov., sp. nov., a member of the family Comamonadaceae.</title>
        <authorList>
            <person name="Tang B."/>
        </authorList>
    </citation>
    <scope>NUCLEOTIDE SEQUENCE [LARGE SCALE GENOMIC DNA]</scope>
    <source>
        <strain evidence="8 10">DSM 15344</strain>
    </source>
</reference>
<evidence type="ECO:0000256" key="3">
    <source>
        <dbReference type="ARBA" id="ARBA00022692"/>
    </source>
</evidence>
<protein>
    <submittedName>
        <fullName evidence="9">DHA1 family inner membrane transport protein</fullName>
    </submittedName>
    <submittedName>
        <fullName evidence="8">MFS transporter</fullName>
    </submittedName>
</protein>
<feature type="transmembrane region" description="Helical" evidence="6">
    <location>
        <begin position="111"/>
        <end position="132"/>
    </location>
</feature>
<accession>A0A2S5T4Y1</accession>
<dbReference type="EMBL" id="SLXF01000015">
    <property type="protein sequence ID" value="TCP02772.1"/>
    <property type="molecule type" value="Genomic_DNA"/>
</dbReference>
<evidence type="ECO:0000259" key="7">
    <source>
        <dbReference type="PROSITE" id="PS50850"/>
    </source>
</evidence>
<dbReference type="InterPro" id="IPR011701">
    <property type="entry name" value="MFS"/>
</dbReference>
<evidence type="ECO:0000256" key="5">
    <source>
        <dbReference type="ARBA" id="ARBA00023136"/>
    </source>
</evidence>
<dbReference type="RefSeq" id="WP_104357304.1">
    <property type="nucleotide sequence ID" value="NZ_CP064338.1"/>
</dbReference>
<keyword evidence="3 6" id="KW-0812">Transmembrane</keyword>
<organism evidence="8 10">
    <name type="scientific">Caldimonas thermodepolymerans</name>
    <dbReference type="NCBI Taxonomy" id="215580"/>
    <lineage>
        <taxon>Bacteria</taxon>
        <taxon>Pseudomonadati</taxon>
        <taxon>Pseudomonadota</taxon>
        <taxon>Betaproteobacteria</taxon>
        <taxon>Burkholderiales</taxon>
        <taxon>Sphaerotilaceae</taxon>
        <taxon>Caldimonas</taxon>
    </lineage>
</organism>
<feature type="transmembrane region" description="Helical" evidence="6">
    <location>
        <begin position="170"/>
        <end position="194"/>
    </location>
</feature>
<dbReference type="Pfam" id="PF07690">
    <property type="entry name" value="MFS_1"/>
    <property type="match status" value="1"/>
</dbReference>
<evidence type="ECO:0000313" key="8">
    <source>
        <dbReference type="EMBL" id="PPE69937.1"/>
    </source>
</evidence>
<feature type="transmembrane region" description="Helical" evidence="6">
    <location>
        <begin position="139"/>
        <end position="164"/>
    </location>
</feature>
<dbReference type="Gene3D" id="1.20.1250.20">
    <property type="entry name" value="MFS general substrate transporter like domains"/>
    <property type="match status" value="2"/>
</dbReference>
<evidence type="ECO:0000313" key="11">
    <source>
        <dbReference type="Proteomes" id="UP000294772"/>
    </source>
</evidence>
<feature type="transmembrane region" description="Helical" evidence="6">
    <location>
        <begin position="248"/>
        <end position="269"/>
    </location>
</feature>
<keyword evidence="10" id="KW-1185">Reference proteome</keyword>
<evidence type="ECO:0000256" key="6">
    <source>
        <dbReference type="SAM" id="Phobius"/>
    </source>
</evidence>
<feature type="transmembrane region" description="Helical" evidence="6">
    <location>
        <begin position="369"/>
        <end position="389"/>
    </location>
</feature>
<dbReference type="EMBL" id="PSNY01000008">
    <property type="protein sequence ID" value="PPE69937.1"/>
    <property type="molecule type" value="Genomic_DNA"/>
</dbReference>
<feature type="transmembrane region" description="Helical" evidence="6">
    <location>
        <begin position="85"/>
        <end position="105"/>
    </location>
</feature>
<evidence type="ECO:0000313" key="10">
    <source>
        <dbReference type="Proteomes" id="UP000239406"/>
    </source>
</evidence>
<feature type="transmembrane region" description="Helical" evidence="6">
    <location>
        <begin position="307"/>
        <end position="324"/>
    </location>
</feature>
<dbReference type="CDD" id="cd17324">
    <property type="entry name" value="MFS_NepI_like"/>
    <property type="match status" value="1"/>
</dbReference>
<evidence type="ECO:0000256" key="4">
    <source>
        <dbReference type="ARBA" id="ARBA00022989"/>
    </source>
</evidence>
<name>A0A2S5T4Y1_9BURK</name>
<dbReference type="AlphaFoldDB" id="A0A2S5T4Y1"/>
<comment type="caution">
    <text evidence="8">The sequence shown here is derived from an EMBL/GenBank/DDBJ whole genome shotgun (WGS) entry which is preliminary data.</text>
</comment>
<sequence length="400" mass="40555">MNPATPTAASRAFPWPLLALALAAFAIGTTEFVIVGLLPAVAADTGVSLPSAGLLVTGYALGVAFGAPPLAALTARATPHRALSLLMLLFIVGNLMCALAPGYGWLMAGRIVASLTHGAFFGLGATVAAALVPPQRRSAAIALMFSGLTLANVLGVPAGAWIGQHVGWRATFWCVSALGAVALVALQLLVPRALDLHAGGAARSAGWRILRRPRLLGALGLTALGFGGIFTTLTFLSPLLQSEAGFSAGQVSAVLLLFGLGLTVGNMLGGWAADRWPGRSMVVILAALAVLEAALSLLLAWPPLLTAGIFLWGLVAFATAPGLQSRVLEEAADAQALGSTLNIAAFNLGNAGAAWAGSWALEAGLPLSGLPWLSAVWALMALGLALALASRARRPAAEPA</sequence>
<keyword evidence="5 6" id="KW-0472">Membrane</keyword>
<feature type="transmembrane region" description="Helical" evidence="6">
    <location>
        <begin position="52"/>
        <end position="73"/>
    </location>
</feature>
<feature type="transmembrane region" description="Helical" evidence="6">
    <location>
        <begin position="336"/>
        <end position="357"/>
    </location>
</feature>
<dbReference type="PANTHER" id="PTHR43124:SF8">
    <property type="entry name" value="INNER MEMBRANE TRANSPORT PROTEIN YDHP"/>
    <property type="match status" value="1"/>
</dbReference>